<feature type="region of interest" description="Disordered" evidence="1">
    <location>
        <begin position="610"/>
        <end position="648"/>
    </location>
</feature>
<feature type="compositionally biased region" description="Low complexity" evidence="1">
    <location>
        <begin position="1048"/>
        <end position="1066"/>
    </location>
</feature>
<feature type="region of interest" description="Disordered" evidence="1">
    <location>
        <begin position="1543"/>
        <end position="1566"/>
    </location>
</feature>
<feature type="compositionally biased region" description="Basic and acidic residues" evidence="1">
    <location>
        <begin position="624"/>
        <end position="633"/>
    </location>
</feature>
<dbReference type="Proteomes" id="UP000807716">
    <property type="component" value="Unassembled WGS sequence"/>
</dbReference>
<feature type="compositionally biased region" description="Polar residues" evidence="1">
    <location>
        <begin position="254"/>
        <end position="263"/>
    </location>
</feature>
<sequence>MRTIELIQLLRQNEPASNRLIHLEQLGQRGVLHVLGELCNWLQSEFAKYRRRQQGPDAPEVPGQAALRKDAWRTIKAIQFILAFIDKDPNPPTPSPGITEPPNKKAKIVVLQEEEIMDSLVKAMVSGCRPLGPKVDSSKIQLACAKILRHCSSSATHRPPFPPEMIIQRLLQLSAVTSDDDNNTDDAPPNPLEAIVQLLGSTTLKLQDYGLQLLLSHRSLLRSDIVWQALPAIHAMLDQLREDLNRRDEQLVVQNTRQDSPTTAHPRESPVDQAEEQQHLQLSIHVNALTVLQRLLKELCKESTTRSGQSESAAMGPDRHLNTLTYADKLSLMEGTIPIELVWDLWTLVQHVLVLGQENMAERDKLLVASAANVYWYSWCLPDRSIPFLIKHGSNTLMSWYALYITEHGSDLETRKGDGSTPSMVLEFLTKLILQTLMVSEHHPLLLEGDRSLLLAIIRRTIEFLEEIPPQRNATILDAEADEIQEFSTEGQLTYPLRMLKSRPGLLDSMLSVLLRSLLLCKERVKTIPQTRLLERLVFVLSTIDDLLPQGSTSPTTESHSKQCLLELLQLVLQFPSHVRLDEVSRDMWEQSSQRLVDWMMWPIELEADDEDDYDEEDEDEGDEAQKETRMEDIQTQANPGEQQAGKRASKTDVALALQATRLFRLLWLHLPPSLRGVFANHLGPRIFQLCNIRPLLNATQRQGSVTTVTPYPPPPQPLMTTTNTTTTATTNTITTTTATTTTTSITTDTASPTKDHDDTRRREMLSSLLDIIALFGHESSVRIYMRDHWAGLVFLESLMGASLQLLETTTTSQSPLACDDDNNSNSSQSRMVIRKVLVALLQFRFDQTGLERLVGIRIDMLQLEMGIRLDRLLPLWPAGTLPAAAAAAATTMSYTHDAQSGSQVSVIPLLLKILLPPGIEISFQLPFRYREMQETLGRHPLYESQDPLLVDAAVLLERLCQSDRCQQYLVAHSGILWCLSRMMMERSLIDFYTRQREAARTAEQEEESANAEGVAPSLNALSSSSSSGRPGELQAAGPPLFAVTMVSSTTTSPQSSSGCSSPQSPRHGSRLEESLSLATLSNDTKGGASTSLEWAIFRIVSKLMSSSTVVKAFVSNNTVTEIFGATLIMQDRSLFDPRTRLGSISSSSLPSSPTATTAMESKEKDEGEGGDKDKDKDEEMALAWLFPCLEQQVFVEQLLARFKAMVEKTRLQFNALYQFVGGRSALDLDQEVETVFWLREYSAVTLFYMMNNEWPPEASLAYSDVHNKEKREKEGDEGEDESAVMTVVAEGEDRKTGRPMMVSDFLSLDTVYGDICRMLTLEMDYEDDSTQESVENEPGGTAKATQELNSHWRRFSAATALQAKSWYHASAWQTLFRQWRRNVIAFAMDESLGPALTELPSTATTTTISSSSSSSSSTSPALSSQVKPITFLIGEQRVLFPDRTVLARSSPFFTSLLEGAYREAEMDEIRIHDVDPTGFEVMLELIKESQWTRRHLLPPDLALESVLRLLIYSERFQVSIVKRLAEAWVVETLIRQARTLHGHGRAGDNHDDGGDGDEDSEDGDQGQFEDTLVQVYATCSSLAYGSFDQPTHPFFDLLWNTLRLMLLHLGPVSVRPGFRRLWEDDIGVGSDIRTLLPQHQHQPVVDVGGALSVGIGGQDKIQAFLQAVTKLIKSG</sequence>
<dbReference type="PANTHER" id="PTHR22744">
    <property type="entry name" value="HELIX LOOP HELIX PROTEIN 21-RELATED"/>
    <property type="match status" value="1"/>
</dbReference>
<name>A0A9P6Q1U7_9FUNG</name>
<comment type="caution">
    <text evidence="3">The sequence shown here is derived from an EMBL/GenBank/DDBJ whole genome shotgun (WGS) entry which is preliminary data.</text>
</comment>
<protein>
    <recommendedName>
        <fullName evidence="2">BTB domain-containing protein</fullName>
    </recommendedName>
</protein>
<dbReference type="SUPFAM" id="SSF54695">
    <property type="entry name" value="POZ domain"/>
    <property type="match status" value="1"/>
</dbReference>
<feature type="region of interest" description="Disordered" evidence="1">
    <location>
        <begin position="1047"/>
        <end position="1072"/>
    </location>
</feature>
<feature type="domain" description="BTB" evidence="2">
    <location>
        <begin position="1428"/>
        <end position="1491"/>
    </location>
</feature>
<dbReference type="Pfam" id="PF00651">
    <property type="entry name" value="BTB"/>
    <property type="match status" value="1"/>
</dbReference>
<feature type="compositionally biased region" description="Basic and acidic residues" evidence="1">
    <location>
        <begin position="1161"/>
        <end position="1175"/>
    </location>
</feature>
<feature type="region of interest" description="Disordered" evidence="1">
    <location>
        <begin position="1001"/>
        <end position="1035"/>
    </location>
</feature>
<accession>A0A9P6Q1U7</accession>
<reference evidence="3" key="1">
    <citation type="journal article" date="2020" name="Fungal Divers.">
        <title>Resolving the Mortierellaceae phylogeny through synthesis of multi-gene phylogenetics and phylogenomics.</title>
        <authorList>
            <person name="Vandepol N."/>
            <person name="Liber J."/>
            <person name="Desiro A."/>
            <person name="Na H."/>
            <person name="Kennedy M."/>
            <person name="Barry K."/>
            <person name="Grigoriev I.V."/>
            <person name="Miller A.N."/>
            <person name="O'Donnell K."/>
            <person name="Stajich J.E."/>
            <person name="Bonito G."/>
        </authorList>
    </citation>
    <scope>NUCLEOTIDE SEQUENCE</scope>
    <source>
        <strain evidence="3">BC1065</strain>
    </source>
</reference>
<keyword evidence="4" id="KW-1185">Reference proteome</keyword>
<feature type="compositionally biased region" description="Acidic residues" evidence="1">
    <location>
        <begin position="610"/>
        <end position="623"/>
    </location>
</feature>
<dbReference type="PROSITE" id="PS50097">
    <property type="entry name" value="BTB"/>
    <property type="match status" value="1"/>
</dbReference>
<feature type="compositionally biased region" description="Acidic residues" evidence="1">
    <location>
        <begin position="1555"/>
        <end position="1565"/>
    </location>
</feature>
<evidence type="ECO:0000259" key="2">
    <source>
        <dbReference type="PROSITE" id="PS50097"/>
    </source>
</evidence>
<evidence type="ECO:0000313" key="3">
    <source>
        <dbReference type="EMBL" id="KAG0256597.1"/>
    </source>
</evidence>
<feature type="compositionally biased region" description="Low complexity" evidence="1">
    <location>
        <begin position="1144"/>
        <end position="1154"/>
    </location>
</feature>
<dbReference type="EMBL" id="JAAAJB010000402">
    <property type="protein sequence ID" value="KAG0256597.1"/>
    <property type="molecule type" value="Genomic_DNA"/>
</dbReference>
<dbReference type="OrthoDB" id="194443at2759"/>
<dbReference type="InterPro" id="IPR000210">
    <property type="entry name" value="BTB/POZ_dom"/>
</dbReference>
<feature type="region of interest" description="Disordered" evidence="1">
    <location>
        <begin position="254"/>
        <end position="277"/>
    </location>
</feature>
<feature type="region of interest" description="Disordered" evidence="1">
    <location>
        <begin position="1143"/>
        <end position="1175"/>
    </location>
</feature>
<feature type="region of interest" description="Disordered" evidence="1">
    <location>
        <begin position="706"/>
        <end position="725"/>
    </location>
</feature>
<proteinExistence type="predicted"/>
<dbReference type="Gene3D" id="3.30.710.10">
    <property type="entry name" value="Potassium Channel Kv1.1, Chain A"/>
    <property type="match status" value="1"/>
</dbReference>
<gene>
    <name evidence="3" type="ORF">DFQ27_005643</name>
</gene>
<dbReference type="SMART" id="SM00225">
    <property type="entry name" value="BTB"/>
    <property type="match status" value="1"/>
</dbReference>
<dbReference type="PANTHER" id="PTHR22744:SF14">
    <property type="entry name" value="BTB DOMAIN-CONTAINING PROTEIN-RELATED"/>
    <property type="match status" value="1"/>
</dbReference>
<feature type="region of interest" description="Disordered" evidence="1">
    <location>
        <begin position="1404"/>
        <end position="1423"/>
    </location>
</feature>
<evidence type="ECO:0000256" key="1">
    <source>
        <dbReference type="SAM" id="MobiDB-lite"/>
    </source>
</evidence>
<dbReference type="CDD" id="cd18186">
    <property type="entry name" value="BTB_POZ_ZBTB_KLHL-like"/>
    <property type="match status" value="1"/>
</dbReference>
<organism evidence="3 4">
    <name type="scientific">Actinomortierella ambigua</name>
    <dbReference type="NCBI Taxonomy" id="1343610"/>
    <lineage>
        <taxon>Eukaryota</taxon>
        <taxon>Fungi</taxon>
        <taxon>Fungi incertae sedis</taxon>
        <taxon>Mucoromycota</taxon>
        <taxon>Mortierellomycotina</taxon>
        <taxon>Mortierellomycetes</taxon>
        <taxon>Mortierellales</taxon>
        <taxon>Mortierellaceae</taxon>
        <taxon>Actinomortierella</taxon>
    </lineage>
</organism>
<dbReference type="InterPro" id="IPR011333">
    <property type="entry name" value="SKP1/BTB/POZ_sf"/>
</dbReference>
<evidence type="ECO:0000313" key="4">
    <source>
        <dbReference type="Proteomes" id="UP000807716"/>
    </source>
</evidence>